<dbReference type="AlphaFoldDB" id="A0A2Z6SAN9"/>
<protein>
    <submittedName>
        <fullName evidence="1">Uncharacterized protein</fullName>
    </submittedName>
</protein>
<reference evidence="2" key="2">
    <citation type="submission" date="2019-10" db="EMBL/GenBank/DDBJ databases">
        <title>Conservation and host-specific expression of non-tandemly repeated heterogenous ribosome RNA gene in arbuscular mycorrhizal fungi.</title>
        <authorList>
            <person name="Maeda T."/>
            <person name="Kobayashi Y."/>
            <person name="Nakagawa T."/>
            <person name="Ezawa T."/>
            <person name="Yamaguchi K."/>
            <person name="Bino T."/>
            <person name="Nishimoto Y."/>
            <person name="Shigenobu S."/>
            <person name="Kawaguchi M."/>
        </authorList>
    </citation>
    <scope>NUCLEOTIDE SEQUENCE</scope>
    <source>
        <strain evidence="2">HR1</strain>
    </source>
</reference>
<dbReference type="Proteomes" id="UP000615446">
    <property type="component" value="Unassembled WGS sequence"/>
</dbReference>
<proteinExistence type="predicted"/>
<evidence type="ECO:0000313" key="2">
    <source>
        <dbReference type="EMBL" id="GET04064.1"/>
    </source>
</evidence>
<accession>A0A2Z6SAN9</accession>
<dbReference type="OrthoDB" id="2321449at2759"/>
<comment type="caution">
    <text evidence="1">The sequence shown here is derived from an EMBL/GenBank/DDBJ whole genome shotgun (WGS) entry which is preliminary data.</text>
</comment>
<dbReference type="EMBL" id="BLAL01000338">
    <property type="protein sequence ID" value="GET04064.1"/>
    <property type="molecule type" value="Genomic_DNA"/>
</dbReference>
<evidence type="ECO:0000313" key="3">
    <source>
        <dbReference type="Proteomes" id="UP000247702"/>
    </source>
</evidence>
<organism evidence="1 3">
    <name type="scientific">Rhizophagus clarus</name>
    <dbReference type="NCBI Taxonomy" id="94130"/>
    <lineage>
        <taxon>Eukaryota</taxon>
        <taxon>Fungi</taxon>
        <taxon>Fungi incertae sedis</taxon>
        <taxon>Mucoromycota</taxon>
        <taxon>Glomeromycotina</taxon>
        <taxon>Glomeromycetes</taxon>
        <taxon>Glomerales</taxon>
        <taxon>Glomeraceae</taxon>
        <taxon>Rhizophagus</taxon>
    </lineage>
</organism>
<sequence>MSYNNNDLNIPQPPHASCNCSSCVAISYDIGKHQLIGNFQISKPLTYVTYVVHIFCPVISDRNDVISANCVPIPTSYARNPNPRYIDHTQDIRNSPFLQRNHFMTASGISSMVNNLMTSHDMSGAYNAPASQIHNTVPSFDVQQYTDHIQRGDYSDHTQYTGQFDHMQHVDVQYADQSNHVNQQDFQNQSYYTGPYMQDSY</sequence>
<keyword evidence="3" id="KW-1185">Reference proteome</keyword>
<dbReference type="Proteomes" id="UP000247702">
    <property type="component" value="Unassembled WGS sequence"/>
</dbReference>
<gene>
    <name evidence="2" type="ORF">RCL2_003036600</name>
    <name evidence="1" type="ORF">RclHR1_00080012</name>
</gene>
<name>A0A2Z6SAN9_9GLOM</name>
<evidence type="ECO:0000313" key="1">
    <source>
        <dbReference type="EMBL" id="GBC08235.1"/>
    </source>
</evidence>
<reference evidence="1 3" key="1">
    <citation type="submission" date="2017-11" db="EMBL/GenBank/DDBJ databases">
        <title>The genome of Rhizophagus clarus HR1 reveals common genetic basis of auxotrophy among arbuscular mycorrhizal fungi.</title>
        <authorList>
            <person name="Kobayashi Y."/>
        </authorList>
    </citation>
    <scope>NUCLEOTIDE SEQUENCE [LARGE SCALE GENOMIC DNA]</scope>
    <source>
        <strain evidence="1 3">HR1</strain>
    </source>
</reference>
<dbReference type="EMBL" id="BEXD01004203">
    <property type="protein sequence ID" value="GBC08235.1"/>
    <property type="molecule type" value="Genomic_DNA"/>
</dbReference>